<feature type="compositionally biased region" description="Basic and acidic residues" evidence="1">
    <location>
        <begin position="367"/>
        <end position="378"/>
    </location>
</feature>
<reference evidence="2" key="1">
    <citation type="submission" date="2021-01" db="EMBL/GenBank/DDBJ databases">
        <authorList>
            <person name="Corre E."/>
            <person name="Pelletier E."/>
            <person name="Niang G."/>
            <person name="Scheremetjew M."/>
            <person name="Finn R."/>
            <person name="Kale V."/>
            <person name="Holt S."/>
            <person name="Cochrane G."/>
            <person name="Meng A."/>
            <person name="Brown T."/>
            <person name="Cohen L."/>
        </authorList>
    </citation>
    <scope>NUCLEOTIDE SEQUENCE</scope>
</reference>
<evidence type="ECO:0000256" key="1">
    <source>
        <dbReference type="SAM" id="MobiDB-lite"/>
    </source>
</evidence>
<proteinExistence type="predicted"/>
<dbReference type="EMBL" id="HBFQ01013526">
    <property type="protein sequence ID" value="CAD8835064.1"/>
    <property type="molecule type" value="Transcribed_RNA"/>
</dbReference>
<feature type="compositionally biased region" description="Basic and acidic residues" evidence="1">
    <location>
        <begin position="426"/>
        <end position="441"/>
    </location>
</feature>
<evidence type="ECO:0000313" key="2">
    <source>
        <dbReference type="EMBL" id="CAD8835064.1"/>
    </source>
</evidence>
<feature type="region of interest" description="Disordered" evidence="1">
    <location>
        <begin position="180"/>
        <end position="242"/>
    </location>
</feature>
<dbReference type="AlphaFoldDB" id="A0A7S1F0C2"/>
<feature type="compositionally biased region" description="Basic residues" evidence="1">
    <location>
        <begin position="391"/>
        <end position="425"/>
    </location>
</feature>
<feature type="region of interest" description="Disordered" evidence="1">
    <location>
        <begin position="138"/>
        <end position="158"/>
    </location>
</feature>
<name>A0A7S1F0C2_NOCSC</name>
<protein>
    <recommendedName>
        <fullName evidence="3">WW domain-containing protein</fullName>
    </recommendedName>
</protein>
<feature type="region of interest" description="Disordered" evidence="1">
    <location>
        <begin position="345"/>
        <end position="461"/>
    </location>
</feature>
<feature type="compositionally biased region" description="Basic and acidic residues" evidence="1">
    <location>
        <begin position="188"/>
        <end position="233"/>
    </location>
</feature>
<accession>A0A7S1F0C2</accession>
<gene>
    <name evidence="2" type="ORF">NSCI0253_LOCUS9412</name>
</gene>
<organism evidence="2">
    <name type="scientific">Noctiluca scintillans</name>
    <name type="common">Sea sparkle</name>
    <name type="synonym">Red tide dinoflagellate</name>
    <dbReference type="NCBI Taxonomy" id="2966"/>
    <lineage>
        <taxon>Eukaryota</taxon>
        <taxon>Sar</taxon>
        <taxon>Alveolata</taxon>
        <taxon>Dinophyceae</taxon>
        <taxon>Noctilucales</taxon>
        <taxon>Noctilucaceae</taxon>
        <taxon>Noctiluca</taxon>
    </lineage>
</organism>
<sequence>MFAECVDAPAPVRWSKRRCSMPPFGAQAWRPPSRGYAPTHKEPETQRLASSAGVDSSLLEGLPADLLQVDGAQLRHALRDAVAVLQHGNKASAGSRDIVSGSLQDALAQKIAMLPLASRMPLLVKWGSVPVLGMEPSYEPVQSASSAPAGSLSAAPRPPTRGTFGLSFYDFDSLPGSSGAAARAAARAVEEERERERDRHEPKDDKRDRARERAERRRRVEAEAQREAEETERRKLKAQEAQQQRTEAVWTFWETTHKHQGEHDAEKANAVRREEEAKKAASDVIKAAAEAATRAAARNAQMQRFGENKKAHTADLSRAEALQAQAFFEAPMKASAIAEASVAMEMPRRSEASMNSHEGSKRHRRSCSRDREREGERRRSIRLLRSASAAGRRRHQDRSRSRRRRSQERSRSRARGRSRSSRSRRREGEGEGERSASRREGFTSGPPPVGVTPTAAPEPRLRQIGIRNGWAEFVDERTDARVYKNVLTGEQTNKQPMEYGAQISNVMNQRRLNWLAAQRNTAPQGQVRLTS</sequence>
<feature type="compositionally biased region" description="Low complexity" evidence="1">
    <location>
        <begin position="143"/>
        <end position="155"/>
    </location>
</feature>
<feature type="region of interest" description="Disordered" evidence="1">
    <location>
        <begin position="257"/>
        <end position="276"/>
    </location>
</feature>
<evidence type="ECO:0008006" key="3">
    <source>
        <dbReference type="Google" id="ProtNLM"/>
    </source>
</evidence>